<dbReference type="SUPFAM" id="SSF55961">
    <property type="entry name" value="Bet v1-like"/>
    <property type="match status" value="1"/>
</dbReference>
<feature type="transmembrane region" description="Helical" evidence="1">
    <location>
        <begin position="182"/>
        <end position="199"/>
    </location>
</feature>
<accession>A0ABP6X972</accession>
<keyword evidence="3" id="KW-1185">Reference proteome</keyword>
<reference evidence="3" key="1">
    <citation type="journal article" date="2019" name="Int. J. Syst. Evol. Microbiol.">
        <title>The Global Catalogue of Microorganisms (GCM) 10K type strain sequencing project: providing services to taxonomists for standard genome sequencing and annotation.</title>
        <authorList>
            <consortium name="The Broad Institute Genomics Platform"/>
            <consortium name="The Broad Institute Genome Sequencing Center for Infectious Disease"/>
            <person name="Wu L."/>
            <person name="Ma J."/>
        </authorList>
    </citation>
    <scope>NUCLEOTIDE SEQUENCE [LARGE SCALE GENOMIC DNA]</scope>
    <source>
        <strain evidence="3">JCM 17326</strain>
    </source>
</reference>
<dbReference type="Gene3D" id="3.30.530.20">
    <property type="match status" value="1"/>
</dbReference>
<evidence type="ECO:0000313" key="2">
    <source>
        <dbReference type="EMBL" id="GAA3560955.1"/>
    </source>
</evidence>
<comment type="caution">
    <text evidence="2">The sequence shown here is derived from an EMBL/GenBank/DDBJ whole genome shotgun (WGS) entry which is preliminary data.</text>
</comment>
<dbReference type="Proteomes" id="UP001500630">
    <property type="component" value="Unassembled WGS sequence"/>
</dbReference>
<keyword evidence="1" id="KW-0812">Transmembrane</keyword>
<dbReference type="EMBL" id="BAABDQ010000009">
    <property type="protein sequence ID" value="GAA3560955.1"/>
    <property type="molecule type" value="Genomic_DNA"/>
</dbReference>
<protein>
    <recommendedName>
        <fullName evidence="4">SRPBCC family protein</fullName>
    </recommendedName>
</protein>
<sequence length="226" mass="25560">MWEERRCKVRNLWPGLLAVGILAYRLRGRGRQLAWGSTEEEARGLQPGDELLASPDLVATRAITIETPAERVWPWIAQLGQGRGGFYSYDLVENLIGCDIHSAHRIMAHWQGIAVGDEVRLAPQVGLRVAAVETGRALVLLGAVPMGDITPPYSFTWAFVLRPEPDGRTRLIVRERYAYTRWWAPLMIEPVTAVSFVMTRKMLRGIKRRAERQSHRPAHGRMEAKS</sequence>
<name>A0ABP6X972_9ACTN</name>
<evidence type="ECO:0000256" key="1">
    <source>
        <dbReference type="SAM" id="Phobius"/>
    </source>
</evidence>
<organism evidence="2 3">
    <name type="scientific">Nonomuraea rosea</name>
    <dbReference type="NCBI Taxonomy" id="638574"/>
    <lineage>
        <taxon>Bacteria</taxon>
        <taxon>Bacillati</taxon>
        <taxon>Actinomycetota</taxon>
        <taxon>Actinomycetes</taxon>
        <taxon>Streptosporangiales</taxon>
        <taxon>Streptosporangiaceae</taxon>
        <taxon>Nonomuraea</taxon>
    </lineage>
</organism>
<proteinExistence type="predicted"/>
<keyword evidence="1" id="KW-0472">Membrane</keyword>
<keyword evidence="1" id="KW-1133">Transmembrane helix</keyword>
<dbReference type="InterPro" id="IPR023393">
    <property type="entry name" value="START-like_dom_sf"/>
</dbReference>
<gene>
    <name evidence="2" type="ORF">GCM10022419_047000</name>
</gene>
<evidence type="ECO:0000313" key="3">
    <source>
        <dbReference type="Proteomes" id="UP001500630"/>
    </source>
</evidence>
<evidence type="ECO:0008006" key="4">
    <source>
        <dbReference type="Google" id="ProtNLM"/>
    </source>
</evidence>